<dbReference type="AlphaFoldDB" id="K1R9D9"/>
<protein>
    <submittedName>
        <fullName evidence="1">Phosphatidylinositide phosphatase SAC2</fullName>
    </submittedName>
</protein>
<name>K1R9D9_MAGGI</name>
<accession>K1R9D9</accession>
<dbReference type="GO" id="GO:0045334">
    <property type="term" value="C:clathrin-coated endocytic vesicle"/>
    <property type="evidence" value="ECO:0007669"/>
    <property type="project" value="TreeGrafter"/>
</dbReference>
<dbReference type="PANTHER" id="PTHR45662:SF8">
    <property type="entry name" value="PHOSPHATIDYLINOSITIDE PHOSPHATASE SAC2"/>
    <property type="match status" value="1"/>
</dbReference>
<sequence>MQLFQSEDHYILHDGEFSLWCCRQSGSLEAKKGDEICLAWNPVCIGLVYGLIGKIKVHPDDDWRLILIKQKSVVGSVLDDHQIYKVNKVIILPLSDADPQEFDLDLCNVHHFGIRKPKTISQTGIQQKQLQNAWKTIKSGMDNVKPKKKDVKDKEKFVRRIMEELQKMFTDSDSFYYSETFDLTTSLQRQHSEGYQSNKHLPLWQQVDPRFFWNRHMLDELIQADREPEKLYSHWIIPVIQGYVQIENCVLDFTQSSTSTLDLSPDYGNSRHLEPLEYQLGIISRRSIHRAGTRTKMRGLDETGACANYVETEQIIRFSHHVVSFLQIRGSIPVFWSQSGYKYRPPPRLTKGRNGYSVKAYYCGII</sequence>
<dbReference type="InParanoid" id="K1R9D9"/>
<dbReference type="PROSITE" id="PS50275">
    <property type="entry name" value="SAC"/>
    <property type="match status" value="1"/>
</dbReference>
<dbReference type="GO" id="GO:0046856">
    <property type="term" value="P:phosphatidylinositol dephosphorylation"/>
    <property type="evidence" value="ECO:0007669"/>
    <property type="project" value="TreeGrafter"/>
</dbReference>
<dbReference type="HOGENOM" id="CLU_044255_0_0_1"/>
<dbReference type="GO" id="GO:2001135">
    <property type="term" value="P:regulation of endocytic recycling"/>
    <property type="evidence" value="ECO:0007669"/>
    <property type="project" value="TreeGrafter"/>
</dbReference>
<organism evidence="1">
    <name type="scientific">Magallana gigas</name>
    <name type="common">Pacific oyster</name>
    <name type="synonym">Crassostrea gigas</name>
    <dbReference type="NCBI Taxonomy" id="29159"/>
    <lineage>
        <taxon>Eukaryota</taxon>
        <taxon>Metazoa</taxon>
        <taxon>Spiralia</taxon>
        <taxon>Lophotrochozoa</taxon>
        <taxon>Mollusca</taxon>
        <taxon>Bivalvia</taxon>
        <taxon>Autobranchia</taxon>
        <taxon>Pteriomorphia</taxon>
        <taxon>Ostreida</taxon>
        <taxon>Ostreoidea</taxon>
        <taxon>Ostreidae</taxon>
        <taxon>Magallana</taxon>
    </lineage>
</organism>
<dbReference type="GO" id="GO:0005769">
    <property type="term" value="C:early endosome"/>
    <property type="evidence" value="ECO:0007669"/>
    <property type="project" value="TreeGrafter"/>
</dbReference>
<dbReference type="EMBL" id="JH816389">
    <property type="protein sequence ID" value="EKC37805.1"/>
    <property type="molecule type" value="Genomic_DNA"/>
</dbReference>
<dbReference type="Pfam" id="PF02383">
    <property type="entry name" value="Syja_N"/>
    <property type="match status" value="1"/>
</dbReference>
<dbReference type="PANTHER" id="PTHR45662">
    <property type="entry name" value="PHOSPHATIDYLINOSITIDE PHOSPHATASE SAC1"/>
    <property type="match status" value="1"/>
</dbReference>
<dbReference type="GO" id="GO:0043812">
    <property type="term" value="F:phosphatidylinositol-4-phosphate phosphatase activity"/>
    <property type="evidence" value="ECO:0007669"/>
    <property type="project" value="TreeGrafter"/>
</dbReference>
<proteinExistence type="predicted"/>
<reference evidence="1" key="1">
    <citation type="journal article" date="2012" name="Nature">
        <title>The oyster genome reveals stress adaptation and complexity of shell formation.</title>
        <authorList>
            <person name="Zhang G."/>
            <person name="Fang X."/>
            <person name="Guo X."/>
            <person name="Li L."/>
            <person name="Luo R."/>
            <person name="Xu F."/>
            <person name="Yang P."/>
            <person name="Zhang L."/>
            <person name="Wang X."/>
            <person name="Qi H."/>
            <person name="Xiong Z."/>
            <person name="Que H."/>
            <person name="Xie Y."/>
            <person name="Holland P.W."/>
            <person name="Paps J."/>
            <person name="Zhu Y."/>
            <person name="Wu F."/>
            <person name="Chen Y."/>
            <person name="Wang J."/>
            <person name="Peng C."/>
            <person name="Meng J."/>
            <person name="Yang L."/>
            <person name="Liu J."/>
            <person name="Wen B."/>
            <person name="Zhang N."/>
            <person name="Huang Z."/>
            <person name="Zhu Q."/>
            <person name="Feng Y."/>
            <person name="Mount A."/>
            <person name="Hedgecock D."/>
            <person name="Xu Z."/>
            <person name="Liu Y."/>
            <person name="Domazet-Loso T."/>
            <person name="Du Y."/>
            <person name="Sun X."/>
            <person name="Zhang S."/>
            <person name="Liu B."/>
            <person name="Cheng P."/>
            <person name="Jiang X."/>
            <person name="Li J."/>
            <person name="Fan D."/>
            <person name="Wang W."/>
            <person name="Fu W."/>
            <person name="Wang T."/>
            <person name="Wang B."/>
            <person name="Zhang J."/>
            <person name="Peng Z."/>
            <person name="Li Y."/>
            <person name="Li N."/>
            <person name="Wang J."/>
            <person name="Chen M."/>
            <person name="He Y."/>
            <person name="Tan F."/>
            <person name="Song X."/>
            <person name="Zheng Q."/>
            <person name="Huang R."/>
            <person name="Yang H."/>
            <person name="Du X."/>
            <person name="Chen L."/>
            <person name="Yang M."/>
            <person name="Gaffney P.M."/>
            <person name="Wang S."/>
            <person name="Luo L."/>
            <person name="She Z."/>
            <person name="Ming Y."/>
            <person name="Huang W."/>
            <person name="Zhang S."/>
            <person name="Huang B."/>
            <person name="Zhang Y."/>
            <person name="Qu T."/>
            <person name="Ni P."/>
            <person name="Miao G."/>
            <person name="Wang J."/>
            <person name="Wang Q."/>
            <person name="Steinberg C.E."/>
            <person name="Wang H."/>
            <person name="Li N."/>
            <person name="Qian L."/>
            <person name="Zhang G."/>
            <person name="Li Y."/>
            <person name="Yang H."/>
            <person name="Liu X."/>
            <person name="Wang J."/>
            <person name="Yin Y."/>
            <person name="Wang J."/>
        </authorList>
    </citation>
    <scope>NUCLEOTIDE SEQUENCE [LARGE SCALE GENOMIC DNA]</scope>
    <source>
        <strain evidence="1">05x7-T-G4-1.051#20</strain>
    </source>
</reference>
<gene>
    <name evidence="1" type="ORF">CGI_10017567</name>
</gene>
<dbReference type="InterPro" id="IPR002013">
    <property type="entry name" value="SAC_dom"/>
</dbReference>
<evidence type="ECO:0000313" key="1">
    <source>
        <dbReference type="EMBL" id="EKC37805.1"/>
    </source>
</evidence>